<feature type="chain" id="PRO_5022182176" description="RUN domain-containing protein" evidence="1">
    <location>
        <begin position="18"/>
        <end position="131"/>
    </location>
</feature>
<sequence length="131" mass="14760">MFFTLLTFWVWLIVAHSASKLLSAAKFFQLDGLQRHCEIICSKNITTDSCVDIYKHAKFLGALELAGFIEGFFLKNMVLLIELENFKQLLYDAPVESPGPGPSYDVLHDLERTLALRIRSIHLSTSKGSVV</sequence>
<dbReference type="EMBL" id="SRMA01027351">
    <property type="protein sequence ID" value="TRY54286.1"/>
    <property type="molecule type" value="Genomic_DNA"/>
</dbReference>
<evidence type="ECO:0000313" key="2">
    <source>
        <dbReference type="EMBL" id="TRY54286.1"/>
    </source>
</evidence>
<dbReference type="Gene3D" id="3.30.710.10">
    <property type="entry name" value="Potassium Channel Kv1.1, Chain A"/>
    <property type="match status" value="1"/>
</dbReference>
<dbReference type="InterPro" id="IPR052089">
    <property type="entry name" value="Ankyrin-BTB/POZ_domain"/>
</dbReference>
<comment type="caution">
    <text evidence="2">The sequence shown here is derived from an EMBL/GenBank/DDBJ whole genome shotgun (WGS) entry which is preliminary data.</text>
</comment>
<keyword evidence="1" id="KW-0732">Signal</keyword>
<name>A0A553MM71_9TELE</name>
<proteinExistence type="predicted"/>
<evidence type="ECO:0000256" key="1">
    <source>
        <dbReference type="SAM" id="SignalP"/>
    </source>
</evidence>
<feature type="signal peptide" evidence="1">
    <location>
        <begin position="1"/>
        <end position="17"/>
    </location>
</feature>
<reference evidence="2 3" key="1">
    <citation type="journal article" date="2019" name="Sci. Data">
        <title>Hybrid genome assembly and annotation of Danionella translucida.</title>
        <authorList>
            <person name="Kadobianskyi M."/>
            <person name="Schulze L."/>
            <person name="Schuelke M."/>
            <person name="Judkewitz B."/>
        </authorList>
    </citation>
    <scope>NUCLEOTIDE SEQUENCE [LARGE SCALE GENOMIC DNA]</scope>
    <source>
        <strain evidence="2 3">Bolton</strain>
    </source>
</reference>
<organism evidence="2 3">
    <name type="scientific">Danionella cerebrum</name>
    <dbReference type="NCBI Taxonomy" id="2873325"/>
    <lineage>
        <taxon>Eukaryota</taxon>
        <taxon>Metazoa</taxon>
        <taxon>Chordata</taxon>
        <taxon>Craniata</taxon>
        <taxon>Vertebrata</taxon>
        <taxon>Euteleostomi</taxon>
        <taxon>Actinopterygii</taxon>
        <taxon>Neopterygii</taxon>
        <taxon>Teleostei</taxon>
        <taxon>Ostariophysi</taxon>
        <taxon>Cypriniformes</taxon>
        <taxon>Danionidae</taxon>
        <taxon>Danioninae</taxon>
        <taxon>Danionella</taxon>
    </lineage>
</organism>
<dbReference type="STRING" id="623744.A0A553MM71"/>
<keyword evidence="3" id="KW-1185">Reference proteome</keyword>
<evidence type="ECO:0000313" key="3">
    <source>
        <dbReference type="Proteomes" id="UP000316079"/>
    </source>
</evidence>
<dbReference type="OrthoDB" id="2316821at2759"/>
<protein>
    <recommendedName>
        <fullName evidence="4">RUN domain-containing protein</fullName>
    </recommendedName>
</protein>
<dbReference type="Proteomes" id="UP000316079">
    <property type="component" value="Unassembled WGS sequence"/>
</dbReference>
<gene>
    <name evidence="2" type="ORF">DNTS_021272</name>
</gene>
<accession>A0A553MM71</accession>
<dbReference type="InterPro" id="IPR011333">
    <property type="entry name" value="SKP1/BTB/POZ_sf"/>
</dbReference>
<evidence type="ECO:0008006" key="4">
    <source>
        <dbReference type="Google" id="ProtNLM"/>
    </source>
</evidence>
<dbReference type="AlphaFoldDB" id="A0A553MM71"/>
<dbReference type="PANTHER" id="PTHR46071">
    <property type="entry name" value="ANKYRIN REPEAT AND BTB/POZ DOMAIN-CONTAINING"/>
    <property type="match status" value="1"/>
</dbReference>
<dbReference type="PANTHER" id="PTHR46071:SF4">
    <property type="entry name" value="ANKYRIN REPEAT AND BTB_POZ DOMAIN-CONTAINING PROTEIN 3-A-RELATED"/>
    <property type="match status" value="1"/>
</dbReference>